<evidence type="ECO:0000313" key="2">
    <source>
        <dbReference type="Proteomes" id="UP000198897"/>
    </source>
</evidence>
<accession>A0A1I2JUJ3</accession>
<dbReference type="AlphaFoldDB" id="A0A1I2JUJ3"/>
<proteinExistence type="predicted"/>
<dbReference type="EMBL" id="FOOG01000002">
    <property type="protein sequence ID" value="SFF58485.1"/>
    <property type="molecule type" value="Genomic_DNA"/>
</dbReference>
<evidence type="ECO:0000313" key="1">
    <source>
        <dbReference type="EMBL" id="SFF58485.1"/>
    </source>
</evidence>
<dbReference type="Proteomes" id="UP000198897">
    <property type="component" value="Unassembled WGS sequence"/>
</dbReference>
<organism evidence="1 2">
    <name type="scientific">Halobacillus alkaliphilus</name>
    <dbReference type="NCBI Taxonomy" id="396056"/>
    <lineage>
        <taxon>Bacteria</taxon>
        <taxon>Bacillati</taxon>
        <taxon>Bacillota</taxon>
        <taxon>Bacilli</taxon>
        <taxon>Bacillales</taxon>
        <taxon>Bacillaceae</taxon>
        <taxon>Halobacillus</taxon>
    </lineage>
</organism>
<name>A0A1I2JUJ3_9BACI</name>
<reference evidence="2" key="1">
    <citation type="submission" date="2016-10" db="EMBL/GenBank/DDBJ databases">
        <authorList>
            <person name="Varghese N."/>
            <person name="Submissions S."/>
        </authorList>
    </citation>
    <scope>NUCLEOTIDE SEQUENCE [LARGE SCALE GENOMIC DNA]</scope>
    <source>
        <strain evidence="2">FP5</strain>
    </source>
</reference>
<protein>
    <submittedName>
        <fullName evidence="1">Uncharacterized protein</fullName>
    </submittedName>
</protein>
<gene>
    <name evidence="1" type="ORF">SAMN05216353_102183</name>
</gene>
<keyword evidence="2" id="KW-1185">Reference proteome</keyword>
<sequence length="33" mass="3686">MKKAGDLTPAFFMIKGGEVMIRKLSILFLVWGS</sequence>